<dbReference type="InterPro" id="IPR011006">
    <property type="entry name" value="CheY-like_superfamily"/>
</dbReference>
<dbReference type="Proteomes" id="UP000005439">
    <property type="component" value="Chromosome"/>
</dbReference>
<dbReference type="HOGENOM" id="CLU_2157078_0_0_9"/>
<name>G8TUC3_SULAD</name>
<dbReference type="SUPFAM" id="SSF52172">
    <property type="entry name" value="CheY-like"/>
    <property type="match status" value="1"/>
</dbReference>
<dbReference type="AlphaFoldDB" id="G8TUC3"/>
<reference evidence="1 2" key="2">
    <citation type="journal article" date="2012" name="Stand. Genomic Sci.">
        <title>Complete genome sequence of the moderately thermophilic mineral-sulfide-oxidizing firmicute Sulfobacillus acidophilus type strain (NAL(T)).</title>
        <authorList>
            <person name="Anderson I."/>
            <person name="Chertkov O."/>
            <person name="Chen A."/>
            <person name="Saunders E."/>
            <person name="Lapidus A."/>
            <person name="Nolan M."/>
            <person name="Lucas S."/>
            <person name="Hammon N."/>
            <person name="Deshpande S."/>
            <person name="Cheng J.F."/>
            <person name="Han C."/>
            <person name="Tapia R."/>
            <person name="Goodwin L.A."/>
            <person name="Pitluck S."/>
            <person name="Liolios K."/>
            <person name="Pagani I."/>
            <person name="Ivanova N."/>
            <person name="Mikhailova N."/>
            <person name="Pati A."/>
            <person name="Palaniappan K."/>
            <person name="Land M."/>
            <person name="Pan C."/>
            <person name="Rohde M."/>
            <person name="Pukall R."/>
            <person name="Goker M."/>
            <person name="Detter J.C."/>
            <person name="Woyke T."/>
            <person name="Bristow J."/>
            <person name="Eisen J.A."/>
            <person name="Markowitz V."/>
            <person name="Hugenholtz P."/>
            <person name="Kyrpides N.C."/>
            <person name="Klenk H.P."/>
            <person name="Mavromatis K."/>
        </authorList>
    </citation>
    <scope>NUCLEOTIDE SEQUENCE [LARGE SCALE GENOMIC DNA]</scope>
    <source>
        <strain evidence="2">ATCC 700253 / DSM 10332 / NAL</strain>
    </source>
</reference>
<keyword evidence="2" id="KW-1185">Reference proteome</keyword>
<dbReference type="KEGG" id="sap:Sulac_3447"/>
<dbReference type="PATRIC" id="fig|679936.5.peg.3569"/>
<dbReference type="EMBL" id="CP003179">
    <property type="protein sequence ID" value="AEW06885.1"/>
    <property type="molecule type" value="Genomic_DNA"/>
</dbReference>
<evidence type="ECO:0000313" key="2">
    <source>
        <dbReference type="Proteomes" id="UP000005439"/>
    </source>
</evidence>
<sequence length="111" mass="12753">MLLLLEDDLLFESRIREILEPHHVPVTTVGTAEEAIRHLGLGTIERVLINMRLANDALLQALTPFTGPVAFYGSHVEGERFQWVRSFGFQEVWPHSRLFSRLGSWVGWDRV</sequence>
<organism evidence="1 2">
    <name type="scientific">Sulfobacillus acidophilus (strain ATCC 700253 / DSM 10332 / NAL)</name>
    <dbReference type="NCBI Taxonomy" id="679936"/>
    <lineage>
        <taxon>Bacteria</taxon>
        <taxon>Bacillati</taxon>
        <taxon>Bacillota</taxon>
        <taxon>Clostridia</taxon>
        <taxon>Eubacteriales</taxon>
        <taxon>Clostridiales Family XVII. Incertae Sedis</taxon>
        <taxon>Sulfobacillus</taxon>
    </lineage>
</organism>
<accession>G8TUC3</accession>
<evidence type="ECO:0008006" key="3">
    <source>
        <dbReference type="Google" id="ProtNLM"/>
    </source>
</evidence>
<dbReference type="STRING" id="679936.Sulac_3447"/>
<reference evidence="2" key="1">
    <citation type="submission" date="2011-12" db="EMBL/GenBank/DDBJ databases">
        <title>The complete genome of chromosome of Sulfobacillus acidophilus DSM 10332.</title>
        <authorList>
            <person name="Lucas S."/>
            <person name="Han J."/>
            <person name="Lapidus A."/>
            <person name="Bruce D."/>
            <person name="Goodwin L."/>
            <person name="Pitluck S."/>
            <person name="Peters L."/>
            <person name="Kyrpides N."/>
            <person name="Mavromatis K."/>
            <person name="Ivanova N."/>
            <person name="Mikhailova N."/>
            <person name="Chertkov O."/>
            <person name="Saunders E."/>
            <person name="Detter J.C."/>
            <person name="Tapia R."/>
            <person name="Han C."/>
            <person name="Land M."/>
            <person name="Hauser L."/>
            <person name="Markowitz V."/>
            <person name="Cheng J.-F."/>
            <person name="Hugenholtz P."/>
            <person name="Woyke T."/>
            <person name="Wu D."/>
            <person name="Pukall R."/>
            <person name="Gehrich-Schroeter G."/>
            <person name="Schneider S."/>
            <person name="Klenk H.-P."/>
            <person name="Eisen J.A."/>
        </authorList>
    </citation>
    <scope>NUCLEOTIDE SEQUENCE [LARGE SCALE GENOMIC DNA]</scope>
    <source>
        <strain evidence="2">ATCC 700253 / DSM 10332 / NAL</strain>
    </source>
</reference>
<protein>
    <recommendedName>
        <fullName evidence="3">Stage 0 sporulation protein A homolog</fullName>
    </recommendedName>
</protein>
<evidence type="ECO:0000313" key="1">
    <source>
        <dbReference type="EMBL" id="AEW06885.1"/>
    </source>
</evidence>
<proteinExistence type="predicted"/>
<gene>
    <name evidence="1" type="ordered locus">Sulac_3447</name>
</gene>